<dbReference type="InterPro" id="IPR016162">
    <property type="entry name" value="Ald_DH_N"/>
</dbReference>
<dbReference type="AlphaFoldDB" id="A0A9X8GRW0"/>
<reference evidence="3 4" key="1">
    <citation type="submission" date="2018-09" db="EMBL/GenBank/DDBJ databases">
        <title>Acidovorax cavernicola nov. sp. isolated from Gruta de las Maravillas (Aracena, Spain).</title>
        <authorList>
            <person name="Jurado V."/>
            <person name="Gutierrez-Patricio S."/>
            <person name="Gonzalez-Pimentel J.L."/>
            <person name="Miller A.Z."/>
            <person name="Laiz L."/>
            <person name="Saiz-Jimenez C."/>
        </authorList>
    </citation>
    <scope>NUCLEOTIDE SEQUENCE [LARGE SCALE GENOMIC DNA]</scope>
    <source>
        <strain evidence="3 4">1011MAR4D40.2</strain>
    </source>
</reference>
<comment type="caution">
    <text evidence="3">The sequence shown here is derived from an EMBL/GenBank/DDBJ whole genome shotgun (WGS) entry which is preliminary data.</text>
</comment>
<proteinExistence type="predicted"/>
<organism evidence="3 4">
    <name type="scientific">Acidovorax cavernicola</name>
    <dbReference type="NCBI Taxonomy" id="1675792"/>
    <lineage>
        <taxon>Bacteria</taxon>
        <taxon>Pseudomonadati</taxon>
        <taxon>Pseudomonadota</taxon>
        <taxon>Betaproteobacteria</taxon>
        <taxon>Burkholderiales</taxon>
        <taxon>Comamonadaceae</taxon>
        <taxon>Acidovorax</taxon>
    </lineage>
</organism>
<dbReference type="Gene3D" id="3.40.605.10">
    <property type="entry name" value="Aldehyde Dehydrogenase, Chain A, domain 1"/>
    <property type="match status" value="1"/>
</dbReference>
<keyword evidence="4" id="KW-1185">Reference proteome</keyword>
<evidence type="ECO:0000256" key="1">
    <source>
        <dbReference type="ARBA" id="ARBA00023002"/>
    </source>
</evidence>
<dbReference type="InterPro" id="IPR016161">
    <property type="entry name" value="Ald_DH/histidinol_DH"/>
</dbReference>
<dbReference type="PANTHER" id="PTHR11699">
    <property type="entry name" value="ALDEHYDE DEHYDROGENASE-RELATED"/>
    <property type="match status" value="1"/>
</dbReference>
<sequence>MDKKADSALSTHLSTRLLINNQDVDGSGEWLRVVNPATEELVAEFRGASPAQVEAAVLAAKRAFQRPAWQDPALRRSVLLAFADLIEAHRDALMDALIEEIGSPVNLQSNHIDTPVAFLRWFAEQATQDRTRHLGFNAAHTGVSSVAYRPVGVVAAVTAFNYPLLIGLTKIGAALAMGCTT</sequence>
<accession>A0A9X8GRW0</accession>
<evidence type="ECO:0000259" key="2">
    <source>
        <dbReference type="Pfam" id="PF00171"/>
    </source>
</evidence>
<dbReference type="InterPro" id="IPR015590">
    <property type="entry name" value="Aldehyde_DH_dom"/>
</dbReference>
<dbReference type="SUPFAM" id="SSF53720">
    <property type="entry name" value="ALDH-like"/>
    <property type="match status" value="1"/>
</dbReference>
<evidence type="ECO:0000313" key="4">
    <source>
        <dbReference type="Proteomes" id="UP000265619"/>
    </source>
</evidence>
<feature type="non-terminal residue" evidence="3">
    <location>
        <position position="181"/>
    </location>
</feature>
<dbReference type="EMBL" id="QXMN01000335">
    <property type="protein sequence ID" value="RIX68598.1"/>
    <property type="molecule type" value="Genomic_DNA"/>
</dbReference>
<dbReference type="Proteomes" id="UP000265619">
    <property type="component" value="Unassembled WGS sequence"/>
</dbReference>
<dbReference type="Pfam" id="PF00171">
    <property type="entry name" value="Aldedh"/>
    <property type="match status" value="1"/>
</dbReference>
<feature type="domain" description="Aldehyde dehydrogenase" evidence="2">
    <location>
        <begin position="27"/>
        <end position="180"/>
    </location>
</feature>
<gene>
    <name evidence="3" type="ORF">D3H34_33495</name>
</gene>
<evidence type="ECO:0000313" key="3">
    <source>
        <dbReference type="EMBL" id="RIX68598.1"/>
    </source>
</evidence>
<keyword evidence="1" id="KW-0560">Oxidoreductase</keyword>
<dbReference type="GO" id="GO:0016491">
    <property type="term" value="F:oxidoreductase activity"/>
    <property type="evidence" value="ECO:0007669"/>
    <property type="project" value="UniProtKB-KW"/>
</dbReference>
<name>A0A9X8GRW0_9BURK</name>
<dbReference type="OrthoDB" id="3765135at2"/>
<protein>
    <submittedName>
        <fullName evidence="3">Aldehyde dehydrogenase family protein</fullName>
    </submittedName>
</protein>
<dbReference type="RefSeq" id="WP_119558924.1">
    <property type="nucleotide sequence ID" value="NZ_QXMN01000335.1"/>
</dbReference>